<dbReference type="RefSeq" id="WP_409589433.1">
    <property type="nucleotide sequence ID" value="NZ_CAKMTZ010000085.1"/>
</dbReference>
<sequence length="146" mass="16346">MKIKLTIIALCASLTGCFNQTKTLELGNEYVLPSGSDITLFYAKDQSYPVNLMGKFSPIDCVILGTEDFDSLTKRVIIRASEFKCGDSSLQVEGYAEGNDMAVGLRADPVSEDVLEKDQQFKLYITKSVSLKNMTFEYTESEWLNR</sequence>
<gene>
    <name evidence="1" type="ORF">THF1A12_320102</name>
</gene>
<dbReference type="EMBL" id="CAKMUD010000086">
    <property type="protein sequence ID" value="CAH1597567.1"/>
    <property type="molecule type" value="Genomic_DNA"/>
</dbReference>
<evidence type="ECO:0000313" key="1">
    <source>
        <dbReference type="EMBL" id="CAH1597567.1"/>
    </source>
</evidence>
<protein>
    <recommendedName>
        <fullName evidence="3">Lipoprotein</fullName>
    </recommendedName>
</protein>
<proteinExistence type="predicted"/>
<name>A0AAU9QPD2_9VIBR</name>
<accession>A0AAU9QPD2</accession>
<reference evidence="1" key="1">
    <citation type="submission" date="2022-01" db="EMBL/GenBank/DDBJ databases">
        <authorList>
            <person name="Lagorce A."/>
        </authorList>
    </citation>
    <scope>NUCLEOTIDE SEQUENCE</scope>
    <source>
        <strain evidence="1">Th15_F1_A12</strain>
    </source>
</reference>
<comment type="caution">
    <text evidence="1">The sequence shown here is derived from an EMBL/GenBank/DDBJ whole genome shotgun (WGS) entry which is preliminary data.</text>
</comment>
<evidence type="ECO:0008006" key="3">
    <source>
        <dbReference type="Google" id="ProtNLM"/>
    </source>
</evidence>
<dbReference type="PROSITE" id="PS51257">
    <property type="entry name" value="PROKAR_LIPOPROTEIN"/>
    <property type="match status" value="1"/>
</dbReference>
<organism evidence="1 2">
    <name type="scientific">Vibrio jasicida</name>
    <dbReference type="NCBI Taxonomy" id="766224"/>
    <lineage>
        <taxon>Bacteria</taxon>
        <taxon>Pseudomonadati</taxon>
        <taxon>Pseudomonadota</taxon>
        <taxon>Gammaproteobacteria</taxon>
        <taxon>Vibrionales</taxon>
        <taxon>Vibrionaceae</taxon>
        <taxon>Vibrio</taxon>
    </lineage>
</organism>
<dbReference type="Proteomes" id="UP001295462">
    <property type="component" value="Unassembled WGS sequence"/>
</dbReference>
<evidence type="ECO:0000313" key="2">
    <source>
        <dbReference type="Proteomes" id="UP001295462"/>
    </source>
</evidence>
<dbReference type="AlphaFoldDB" id="A0AAU9QPD2"/>